<evidence type="ECO:0000313" key="4">
    <source>
        <dbReference type="EMBL" id="MDE51087.1"/>
    </source>
</evidence>
<feature type="compositionally biased region" description="Polar residues" evidence="2">
    <location>
        <begin position="191"/>
        <end position="214"/>
    </location>
</feature>
<evidence type="ECO:0000256" key="1">
    <source>
        <dbReference type="SAM" id="Coils"/>
    </source>
</evidence>
<dbReference type="AlphaFoldDB" id="A0A6G1SLN4"/>
<dbReference type="Pfam" id="PF15898">
    <property type="entry name" value="PRKG1_interact"/>
    <property type="match status" value="1"/>
</dbReference>
<feature type="region of interest" description="Disordered" evidence="2">
    <location>
        <begin position="1"/>
        <end position="265"/>
    </location>
</feature>
<evidence type="ECO:0000256" key="2">
    <source>
        <dbReference type="SAM" id="MobiDB-lite"/>
    </source>
</evidence>
<feature type="compositionally biased region" description="Gly residues" evidence="2">
    <location>
        <begin position="49"/>
        <end position="61"/>
    </location>
</feature>
<feature type="compositionally biased region" description="Polar residues" evidence="2">
    <location>
        <begin position="99"/>
        <end position="116"/>
    </location>
</feature>
<reference evidence="4" key="1">
    <citation type="submission" date="2018-10" db="EMBL/GenBank/DDBJ databases">
        <title>Transcriptome assembly of Aceria tosichella (Wheat curl mite) Type 2.</title>
        <authorList>
            <person name="Scully E.D."/>
            <person name="Geib S.M."/>
            <person name="Palmer N.A."/>
            <person name="Gupta A.K."/>
            <person name="Sarath G."/>
            <person name="Tatineni S."/>
        </authorList>
    </citation>
    <scope>NUCLEOTIDE SEQUENCE</scope>
    <source>
        <strain evidence="4">LincolnNE</strain>
    </source>
</reference>
<dbReference type="GO" id="GO:0019901">
    <property type="term" value="F:protein kinase binding"/>
    <property type="evidence" value="ECO:0007669"/>
    <property type="project" value="InterPro"/>
</dbReference>
<feature type="compositionally biased region" description="Low complexity" evidence="2">
    <location>
        <begin position="169"/>
        <end position="190"/>
    </location>
</feature>
<sequence>MSRNPYLASSRPTSSFTRSSRTSSRATGVGSGAGVGGLLGRSRSSATLGGLGSQLHTGGGTTSSPYSSSSLSASSHYVPSWQRSSSSTRLAAPIATPVNRASSPMGTITSTGSNQREQTDDGRRASSLYRSTSSHSLARSSRDTNNNNKDGDQDDEPLRHLKNYQQSKTNQPQPTRPSTTTTRATRLSSQSIDSDNASTTTDNQENNYSRAPTRSTTSLDSSTSAATSDDYNDSSIGDNIPSGSARHLRQQQQQQQGGPLSKSKSLDISSEYKTGQDGASQESPILFSTMSVDRLLLRADSMGERDLRKSFKELVMENERLKQQLKGYDDKDKQRQQDWIRKERQLHRKISELEEENKQIEHWKQEIQRLKDENNSLIRVVSKLSKQP</sequence>
<proteinExistence type="predicted"/>
<protein>
    <submittedName>
        <fullName evidence="4">Protein phosphatase 1 regulatory subunit 12A</fullName>
    </submittedName>
</protein>
<feature type="domain" description="cGMP-dependent protein kinase interacting" evidence="3">
    <location>
        <begin position="342"/>
        <end position="386"/>
    </location>
</feature>
<feature type="compositionally biased region" description="Low complexity" evidence="2">
    <location>
        <begin position="125"/>
        <end position="139"/>
    </location>
</feature>
<evidence type="ECO:0000259" key="3">
    <source>
        <dbReference type="Pfam" id="PF15898"/>
    </source>
</evidence>
<feature type="compositionally biased region" description="Low complexity" evidence="2">
    <location>
        <begin position="62"/>
        <end position="80"/>
    </location>
</feature>
<dbReference type="EMBL" id="GGYP01006316">
    <property type="protein sequence ID" value="MDE51087.1"/>
    <property type="molecule type" value="Transcribed_RNA"/>
</dbReference>
<feature type="compositionally biased region" description="Gly residues" evidence="2">
    <location>
        <begin position="29"/>
        <end position="39"/>
    </location>
</feature>
<feature type="coiled-coil region" evidence="1">
    <location>
        <begin position="304"/>
        <end position="387"/>
    </location>
</feature>
<accession>A0A6G1SLN4</accession>
<organism evidence="4">
    <name type="scientific">Aceria tosichella</name>
    <name type="common">wheat curl mite</name>
    <dbReference type="NCBI Taxonomy" id="561515"/>
    <lineage>
        <taxon>Eukaryota</taxon>
        <taxon>Metazoa</taxon>
        <taxon>Ecdysozoa</taxon>
        <taxon>Arthropoda</taxon>
        <taxon>Chelicerata</taxon>
        <taxon>Arachnida</taxon>
        <taxon>Acari</taxon>
        <taxon>Acariformes</taxon>
        <taxon>Trombidiformes</taxon>
        <taxon>Prostigmata</taxon>
        <taxon>Eupodina</taxon>
        <taxon>Eriophyoidea</taxon>
        <taxon>Eriophyidae</taxon>
        <taxon>Eriophyinae</taxon>
        <taxon>Aceriini</taxon>
        <taxon>Aceria</taxon>
    </lineage>
</organism>
<dbReference type="InterPro" id="IPR031775">
    <property type="entry name" value="PRKG1_interact"/>
</dbReference>
<feature type="compositionally biased region" description="Low complexity" evidence="2">
    <location>
        <begin position="215"/>
        <end position="235"/>
    </location>
</feature>
<keyword evidence="1" id="KW-0175">Coiled coil</keyword>
<feature type="compositionally biased region" description="Low complexity" evidence="2">
    <location>
        <begin position="8"/>
        <end position="28"/>
    </location>
</feature>
<gene>
    <name evidence="4" type="primary">ppp1r12a</name>
    <name evidence="4" type="ORF">g.17727</name>
</gene>
<name>A0A6G1SLN4_9ACAR</name>